<dbReference type="AlphaFoldDB" id="A0A7W9G163"/>
<proteinExistence type="predicted"/>
<protein>
    <submittedName>
        <fullName evidence="1">Uncharacterized protein</fullName>
    </submittedName>
</protein>
<keyword evidence="2" id="KW-1185">Reference proteome</keyword>
<evidence type="ECO:0000313" key="2">
    <source>
        <dbReference type="Proteomes" id="UP000579153"/>
    </source>
</evidence>
<comment type="caution">
    <text evidence="1">The sequence shown here is derived from an EMBL/GenBank/DDBJ whole genome shotgun (WGS) entry which is preliminary data.</text>
</comment>
<organism evidence="1 2">
    <name type="scientific">Nonomuraea jabiensis</name>
    <dbReference type="NCBI Taxonomy" id="882448"/>
    <lineage>
        <taxon>Bacteria</taxon>
        <taxon>Bacillati</taxon>
        <taxon>Actinomycetota</taxon>
        <taxon>Actinomycetes</taxon>
        <taxon>Streptosporangiales</taxon>
        <taxon>Streptosporangiaceae</taxon>
        <taxon>Nonomuraea</taxon>
    </lineage>
</organism>
<gene>
    <name evidence="1" type="ORF">HD596_002110</name>
</gene>
<dbReference type="RefSeq" id="WP_185069053.1">
    <property type="nucleotide sequence ID" value="NZ_JACHMB010000001.1"/>
</dbReference>
<evidence type="ECO:0000313" key="1">
    <source>
        <dbReference type="EMBL" id="MBB5775354.1"/>
    </source>
</evidence>
<name>A0A7W9G163_9ACTN</name>
<dbReference type="EMBL" id="JACHMB010000001">
    <property type="protein sequence ID" value="MBB5775354.1"/>
    <property type="molecule type" value="Genomic_DNA"/>
</dbReference>
<dbReference type="Proteomes" id="UP000579153">
    <property type="component" value="Unassembled WGS sequence"/>
</dbReference>
<reference evidence="1 2" key="1">
    <citation type="submission" date="2020-08" db="EMBL/GenBank/DDBJ databases">
        <title>Sequencing the genomes of 1000 actinobacteria strains.</title>
        <authorList>
            <person name="Klenk H.-P."/>
        </authorList>
    </citation>
    <scope>NUCLEOTIDE SEQUENCE [LARGE SCALE GENOMIC DNA]</scope>
    <source>
        <strain evidence="1 2">DSM 45507</strain>
    </source>
</reference>
<sequence length="479" mass="51139">MLEIGDVVAVPLPLGGFGACQVTAAGRELTVCVFDWHSDAVPALDDLRGARPLIIDHHSWEGVPQILSVDASAPLPAGFVRLGSLPVGAGMPSSTSAYGGWPALGVQVVLQRHWDLRVPDEVKAAYKSAAPGQIEADFGDRRIRRPAMVSGLDLRELHGEVRWAGLDALPRVTSLTWAGPDRGLAAALSSRPIITSLHWADPPGEVDLGGTHLNDLTFAGASPRRLALPPTLTRLRLDAAPPDLVTAAADGRWIRLTTRSGVPAGLSGVREVAMEVAGDLRLAALDGLGELESLRIQWLRSYGGLVGATAFPKLHTLELIDAYGVDASMLPPPGGALRHLSVASLRSSQSGPIKQRYRGSQVQVRLRGAKSDKWLAANIDNPLRNWVDDDRRAGAAACRAYTTASEAIGRLSADDPGGVADARQTLREFVTRLNDLDGRHGMIDTLRREEAGDAFMALAARAGVPTGEAVSWFDEWRDF</sequence>
<accession>A0A7W9G163</accession>